<dbReference type="SMART" id="SM00387">
    <property type="entry name" value="HATPase_c"/>
    <property type="match status" value="1"/>
</dbReference>
<name>A0ABD5W0R5_9EURY</name>
<dbReference type="PRINTS" id="PR00344">
    <property type="entry name" value="BCTRLSENSOR"/>
</dbReference>
<dbReference type="SUPFAM" id="SSF54427">
    <property type="entry name" value="NTF2-like"/>
    <property type="match status" value="1"/>
</dbReference>
<accession>A0ABD5W0R5</accession>
<dbReference type="Pfam" id="PF12680">
    <property type="entry name" value="SnoaL_2"/>
    <property type="match status" value="1"/>
</dbReference>
<proteinExistence type="predicted"/>
<evidence type="ECO:0000313" key="4">
    <source>
        <dbReference type="Proteomes" id="UP001596445"/>
    </source>
</evidence>
<dbReference type="CDD" id="cd00075">
    <property type="entry name" value="HATPase"/>
    <property type="match status" value="1"/>
</dbReference>
<keyword evidence="4" id="KW-1185">Reference proteome</keyword>
<dbReference type="GO" id="GO:0005524">
    <property type="term" value="F:ATP binding"/>
    <property type="evidence" value="ECO:0007669"/>
    <property type="project" value="UniProtKB-KW"/>
</dbReference>
<comment type="caution">
    <text evidence="3">The sequence shown here is derived from an EMBL/GenBank/DDBJ whole genome shotgun (WGS) entry which is preliminary data.</text>
</comment>
<keyword evidence="1" id="KW-0597">Phosphoprotein</keyword>
<dbReference type="Gene3D" id="3.30.565.10">
    <property type="entry name" value="Histidine kinase-like ATPase, C-terminal domain"/>
    <property type="match status" value="1"/>
</dbReference>
<dbReference type="AlphaFoldDB" id="A0ABD5W0R5"/>
<dbReference type="SUPFAM" id="SSF55874">
    <property type="entry name" value="ATPase domain of HSP90 chaperone/DNA topoisomerase II/histidine kinase"/>
    <property type="match status" value="1"/>
</dbReference>
<dbReference type="Gene3D" id="3.10.450.50">
    <property type="match status" value="1"/>
</dbReference>
<dbReference type="PANTHER" id="PTHR43547">
    <property type="entry name" value="TWO-COMPONENT HISTIDINE KINASE"/>
    <property type="match status" value="1"/>
</dbReference>
<dbReference type="Pfam" id="PF02518">
    <property type="entry name" value="HATPase_c"/>
    <property type="match status" value="1"/>
</dbReference>
<dbReference type="InterPro" id="IPR037401">
    <property type="entry name" value="SnoaL-like"/>
</dbReference>
<evidence type="ECO:0000256" key="1">
    <source>
        <dbReference type="ARBA" id="ARBA00022553"/>
    </source>
</evidence>
<protein>
    <submittedName>
        <fullName evidence="3">ATP-binding protein</fullName>
    </submittedName>
</protein>
<evidence type="ECO:0000259" key="2">
    <source>
        <dbReference type="PROSITE" id="PS50109"/>
    </source>
</evidence>
<dbReference type="PANTHER" id="PTHR43547:SF2">
    <property type="entry name" value="HYBRID SIGNAL TRANSDUCTION HISTIDINE KINASE C"/>
    <property type="match status" value="1"/>
</dbReference>
<dbReference type="GeneID" id="76629685"/>
<evidence type="ECO:0000313" key="3">
    <source>
        <dbReference type="EMBL" id="MFC7057768.1"/>
    </source>
</evidence>
<dbReference type="PROSITE" id="PS50109">
    <property type="entry name" value="HIS_KIN"/>
    <property type="match status" value="1"/>
</dbReference>
<sequence>MADRSALDVATAFLEAMVSTSRVEAAERFLADDVQVRINGDTHSRAAYIERLETSDEQFEMIDATIRTAITAGNRAAFTQELLIEHKGTAYGVEPGHERFTEPTTSIVTVEDGAITEIEITHDPTATLEALGLLSTDPTTEKLRDQYYEILNRVLRHNLRNKLNVILASTETFENDPAAAAATIKEKTAGLLNTVEKAQKIEQMAIDTPLSPSQFRVADAVTEVLDQYERHHSVSCRCNCPDDALELRSDKSLIQNILEETIQNAILYTDREIPEVTVTARPASGQYAVELEIVDNGPGIPENELEPLRKDQETQLLHGSGIGLWITKWCVTRLNGRIRFGTSGESTVHILLPNLSL</sequence>
<dbReference type="EMBL" id="JBHSZI010000001">
    <property type="protein sequence ID" value="MFC7057768.1"/>
    <property type="molecule type" value="Genomic_DNA"/>
</dbReference>
<gene>
    <name evidence="3" type="ORF">ACFQQG_05780</name>
</gene>
<organism evidence="3 4">
    <name type="scientific">Halovenus salina</name>
    <dbReference type="NCBI Taxonomy" id="1510225"/>
    <lineage>
        <taxon>Archaea</taxon>
        <taxon>Methanobacteriati</taxon>
        <taxon>Methanobacteriota</taxon>
        <taxon>Stenosarchaea group</taxon>
        <taxon>Halobacteria</taxon>
        <taxon>Halobacteriales</taxon>
        <taxon>Haloarculaceae</taxon>
        <taxon>Halovenus</taxon>
    </lineage>
</organism>
<dbReference type="InterPro" id="IPR032710">
    <property type="entry name" value="NTF2-like_dom_sf"/>
</dbReference>
<dbReference type="InterPro" id="IPR005467">
    <property type="entry name" value="His_kinase_dom"/>
</dbReference>
<dbReference type="RefSeq" id="WP_267163551.1">
    <property type="nucleotide sequence ID" value="NZ_CP112972.1"/>
</dbReference>
<dbReference type="InterPro" id="IPR004358">
    <property type="entry name" value="Sig_transdc_His_kin-like_C"/>
</dbReference>
<dbReference type="InterPro" id="IPR036890">
    <property type="entry name" value="HATPase_C_sf"/>
</dbReference>
<reference evidence="3 4" key="1">
    <citation type="journal article" date="2019" name="Int. J. Syst. Evol. Microbiol.">
        <title>The Global Catalogue of Microorganisms (GCM) 10K type strain sequencing project: providing services to taxonomists for standard genome sequencing and annotation.</title>
        <authorList>
            <consortium name="The Broad Institute Genomics Platform"/>
            <consortium name="The Broad Institute Genome Sequencing Center for Infectious Disease"/>
            <person name="Wu L."/>
            <person name="Ma J."/>
        </authorList>
    </citation>
    <scope>NUCLEOTIDE SEQUENCE [LARGE SCALE GENOMIC DNA]</scope>
    <source>
        <strain evidence="3 4">JCM 30072</strain>
    </source>
</reference>
<keyword evidence="3" id="KW-0547">Nucleotide-binding</keyword>
<dbReference type="InterPro" id="IPR003594">
    <property type="entry name" value="HATPase_dom"/>
</dbReference>
<keyword evidence="3" id="KW-0067">ATP-binding</keyword>
<dbReference type="Proteomes" id="UP001596445">
    <property type="component" value="Unassembled WGS sequence"/>
</dbReference>
<feature type="domain" description="Histidine kinase" evidence="2">
    <location>
        <begin position="154"/>
        <end position="356"/>
    </location>
</feature>